<gene>
    <name evidence="4" type="ORF">BCR35DRAFT_326377</name>
</gene>
<evidence type="ECO:0000256" key="1">
    <source>
        <dbReference type="SAM" id="MobiDB-lite"/>
    </source>
</evidence>
<evidence type="ECO:0000313" key="5">
    <source>
        <dbReference type="Proteomes" id="UP000193467"/>
    </source>
</evidence>
<dbReference type="EMBL" id="MCGR01000055">
    <property type="protein sequence ID" value="ORY70654.1"/>
    <property type="molecule type" value="Genomic_DNA"/>
</dbReference>
<feature type="domain" description="Transcription factor IIIC putative zinc-finger" evidence="3">
    <location>
        <begin position="728"/>
        <end position="824"/>
    </location>
</feature>
<dbReference type="GO" id="GO:0006384">
    <property type="term" value="P:transcription initiation at RNA polymerase III promoter"/>
    <property type="evidence" value="ECO:0007669"/>
    <property type="project" value="InterPro"/>
</dbReference>
<keyword evidence="5" id="KW-1185">Reference proteome</keyword>
<organism evidence="4 5">
    <name type="scientific">Leucosporidium creatinivorum</name>
    <dbReference type="NCBI Taxonomy" id="106004"/>
    <lineage>
        <taxon>Eukaryota</taxon>
        <taxon>Fungi</taxon>
        <taxon>Dikarya</taxon>
        <taxon>Basidiomycota</taxon>
        <taxon>Pucciniomycotina</taxon>
        <taxon>Microbotryomycetes</taxon>
        <taxon>Leucosporidiales</taxon>
        <taxon>Leucosporidium</taxon>
    </lineage>
</organism>
<dbReference type="PANTHER" id="PTHR15496">
    <property type="entry name" value="GENERAL TRANSCRIPTION FACTOR 3C POLYPEPTIDE 4 FAMILY"/>
    <property type="match status" value="1"/>
</dbReference>
<evidence type="ECO:0000259" key="2">
    <source>
        <dbReference type="Pfam" id="PF12657"/>
    </source>
</evidence>
<dbReference type="InterPro" id="IPR024764">
    <property type="entry name" value="TFIIIC_Znf"/>
</dbReference>
<sequence>MAEPSTSTATIFARAQTLGTPLTPSPQAIVANEDGQLLVATRGELNIFTPAFGIQVDKAPETLPTPSVVAEQTKERSAKGKGKEKETQASKVGSQVPLFRTTIIVDKKDLVEWGGWVSEVQAAAGATDAHWRCATWSPTGLSSLGGCVLAAVTNNNEALLFEPEKNAYKGVWKESFDLTSHLIKLIITEDDLQPADGHIQTALDRRRLAARLHECHSTTAAWSPAVEGTFGDYSILAVGHRSGHISLWRKYPDGTMGVLHRYRMSDEAGSIPLISWSPWVVTEEDDRTIALACLAVADAEGRVWSVEVSQVVTAPHVGFAAAADSTIPDEEPADVWAIVPLLVCEPDRRPATQFRWISQEGAPRLVFTKIGTVSFATLEPTDIAVTGNYRVKETTELDLPPQGSWIGVSALSPCCGIEYLPERHAIIVALTDGSLHSITLDPQPAFTPSSPVLPSSSELTASMREVFERLGMAAFASRGDNKVKKVEWKEGSRVNGFAAVGDDGEVAWTYELMRPDTLGYKANSGIKSILIIASLFGSVSVEGQFARLGAIFASLLNARIRSPLTVLRSLLHFVHDHIADAAFCEELRNHLSPVDLPALPDMAQQHEDKVAATSAFVSKLFGETVLEQLRCREAIARFMLRLPNLPKSQRHDTLALHTTLARQIAREVTSRLGAVLSSSKGILGPQELAISGRILLASASLLPSPTTAPMADEPILPPDALSNAFEGTETCPACRAAIPFANIRKAACLNGHQWERCSITLAVVASVQVRTCTACERKALIKLVAEPASSPSKQQGQGGGAQASVEVINGILKTATCCLYCGGRWMRIR</sequence>
<dbReference type="Pfam" id="PF12660">
    <property type="entry name" value="zf-TFIIIC"/>
    <property type="match status" value="1"/>
</dbReference>
<dbReference type="InterPro" id="IPR024761">
    <property type="entry name" value="TFIIIC_delta_N"/>
</dbReference>
<evidence type="ECO:0000313" key="4">
    <source>
        <dbReference type="EMBL" id="ORY70654.1"/>
    </source>
</evidence>
<keyword evidence="4" id="KW-0863">Zinc-finger</keyword>
<dbReference type="STRING" id="106004.A0A1Y2EH65"/>
<keyword evidence="4" id="KW-0479">Metal-binding</keyword>
<accession>A0A1Y2EH65</accession>
<feature type="compositionally biased region" description="Basic and acidic residues" evidence="1">
    <location>
        <begin position="72"/>
        <end position="88"/>
    </location>
</feature>
<reference evidence="4 5" key="1">
    <citation type="submission" date="2016-07" db="EMBL/GenBank/DDBJ databases">
        <title>Pervasive Adenine N6-methylation of Active Genes in Fungi.</title>
        <authorList>
            <consortium name="DOE Joint Genome Institute"/>
            <person name="Mondo S.J."/>
            <person name="Dannebaum R.O."/>
            <person name="Kuo R.C."/>
            <person name="Labutti K."/>
            <person name="Haridas S."/>
            <person name="Kuo A."/>
            <person name="Salamov A."/>
            <person name="Ahrendt S.R."/>
            <person name="Lipzen A."/>
            <person name="Sullivan W."/>
            <person name="Andreopoulos W.B."/>
            <person name="Clum A."/>
            <person name="Lindquist E."/>
            <person name="Daum C."/>
            <person name="Ramamoorthy G.K."/>
            <person name="Gryganskyi A."/>
            <person name="Culley D."/>
            <person name="Magnuson J.K."/>
            <person name="James T.Y."/>
            <person name="O'Malley M.A."/>
            <person name="Stajich J.E."/>
            <person name="Spatafora J.W."/>
            <person name="Visel A."/>
            <person name="Grigoriev I.V."/>
        </authorList>
    </citation>
    <scope>NUCLEOTIDE SEQUENCE [LARGE SCALE GENOMIC DNA]</scope>
    <source>
        <strain evidence="4 5">62-1032</strain>
    </source>
</reference>
<dbReference type="PANTHER" id="PTHR15496:SF2">
    <property type="entry name" value="GENERAL TRANSCRIPTION FACTOR 3C POLYPEPTIDE 4"/>
    <property type="match status" value="1"/>
</dbReference>
<feature type="domain" description="Transcription factor IIIC 90kDa subunit N-terminal" evidence="2">
    <location>
        <begin position="33"/>
        <end position="395"/>
    </location>
</feature>
<dbReference type="GO" id="GO:0000127">
    <property type="term" value="C:transcription factor TFIIIC complex"/>
    <property type="evidence" value="ECO:0007669"/>
    <property type="project" value="InterPro"/>
</dbReference>
<dbReference type="InterPro" id="IPR044230">
    <property type="entry name" value="GTF3C4"/>
</dbReference>
<evidence type="ECO:0000259" key="3">
    <source>
        <dbReference type="Pfam" id="PF12660"/>
    </source>
</evidence>
<dbReference type="GO" id="GO:0004402">
    <property type="term" value="F:histone acetyltransferase activity"/>
    <property type="evidence" value="ECO:0007669"/>
    <property type="project" value="InterPro"/>
</dbReference>
<dbReference type="InterPro" id="IPR011047">
    <property type="entry name" value="Quinoprotein_ADH-like_sf"/>
</dbReference>
<dbReference type="Pfam" id="PF12657">
    <property type="entry name" value="TFIIIC_delta"/>
    <property type="match status" value="1"/>
</dbReference>
<dbReference type="InParanoid" id="A0A1Y2EH65"/>
<dbReference type="GO" id="GO:0008270">
    <property type="term" value="F:zinc ion binding"/>
    <property type="evidence" value="ECO:0007669"/>
    <property type="project" value="UniProtKB-KW"/>
</dbReference>
<name>A0A1Y2EH65_9BASI</name>
<protein>
    <submittedName>
        <fullName evidence="4">Putative zinc-finger of transcription factor IIIC complex-domain-containing protein</fullName>
    </submittedName>
</protein>
<dbReference type="OrthoDB" id="421374at2759"/>
<proteinExistence type="predicted"/>
<dbReference type="Proteomes" id="UP000193467">
    <property type="component" value="Unassembled WGS sequence"/>
</dbReference>
<feature type="region of interest" description="Disordered" evidence="1">
    <location>
        <begin position="63"/>
        <end position="91"/>
    </location>
</feature>
<dbReference type="AlphaFoldDB" id="A0A1Y2EH65"/>
<keyword evidence="4" id="KW-0862">Zinc</keyword>
<dbReference type="SUPFAM" id="SSF50998">
    <property type="entry name" value="Quinoprotein alcohol dehydrogenase-like"/>
    <property type="match status" value="1"/>
</dbReference>
<comment type="caution">
    <text evidence="4">The sequence shown here is derived from an EMBL/GenBank/DDBJ whole genome shotgun (WGS) entry which is preliminary data.</text>
</comment>